<dbReference type="InterPro" id="IPR048634">
    <property type="entry name" value="SecD_SecF_C"/>
</dbReference>
<dbReference type="GO" id="GO:0005886">
    <property type="term" value="C:plasma membrane"/>
    <property type="evidence" value="ECO:0007669"/>
    <property type="project" value="UniProtKB-SubCell"/>
</dbReference>
<dbReference type="Pfam" id="PF02355">
    <property type="entry name" value="SecD_SecF_C"/>
    <property type="match status" value="2"/>
</dbReference>
<feature type="transmembrane region" description="Helical" evidence="9">
    <location>
        <begin position="694"/>
        <end position="720"/>
    </location>
</feature>
<dbReference type="InterPro" id="IPR022645">
    <property type="entry name" value="SecD/SecF_bac"/>
</dbReference>
<dbReference type="InterPro" id="IPR005665">
    <property type="entry name" value="SecF_bac"/>
</dbReference>
<protein>
    <recommendedName>
        <fullName evidence="9 10">Multifunctional fusion protein</fullName>
    </recommendedName>
    <domain>
        <recommendedName>
            <fullName evidence="9">Protein translocase subunit SecD</fullName>
        </recommendedName>
    </domain>
    <domain>
        <recommendedName>
            <fullName evidence="10">Protein-export membrane protein SecF</fullName>
        </recommendedName>
    </domain>
</protein>
<dbReference type="InterPro" id="IPR055344">
    <property type="entry name" value="SecD_SecF_C_bact"/>
</dbReference>
<dbReference type="NCBIfam" id="TIGR01129">
    <property type="entry name" value="secD"/>
    <property type="match status" value="1"/>
</dbReference>
<keyword evidence="6 9" id="KW-1133">Transmembrane helix</keyword>
<evidence type="ECO:0000256" key="7">
    <source>
        <dbReference type="ARBA" id="ARBA00023010"/>
    </source>
</evidence>
<dbReference type="NCBIfam" id="TIGR00916">
    <property type="entry name" value="2A0604s01"/>
    <property type="match status" value="1"/>
</dbReference>
<keyword evidence="7 9" id="KW-0811">Translocation</keyword>
<evidence type="ECO:0000256" key="1">
    <source>
        <dbReference type="ARBA" id="ARBA00004651"/>
    </source>
</evidence>
<accession>A0A918A7H5</accession>
<comment type="similarity">
    <text evidence="9">Belongs to the SecD/SecF family. SecD subfamily.</text>
</comment>
<dbReference type="Gene3D" id="3.30.70.3400">
    <property type="match status" value="1"/>
</dbReference>
<feature type="region of interest" description="Disordered" evidence="11">
    <location>
        <begin position="723"/>
        <end position="747"/>
    </location>
</feature>
<dbReference type="HAMAP" id="MF_01463_B">
    <property type="entry name" value="SecD_B"/>
    <property type="match status" value="1"/>
</dbReference>
<sequence>MSRAPLWRALAAFAVIATSLFLAFSTEPRLGLDLRGGTQLVFETKDSPTVKADSEATDRALDVLRRRADALGVVDPTLVRSGEKRIIVELPGVLDPQQAAEVIGRTAQLAFHSVEGLAEQGDKTALPDESGQPLKLTPPVISGDGITDAAAESDPQRGPGWWVSVQFRDAAAWQKMTGEAACAPAGDPKRRVVIVLDKEIISSPQVDPSVPCRAGIPGGGTDITGSFTHEEANELAVLIKGGALPLPMDLVEQRTVGPTLGADAIEASAKAAVVGLIATTLFIIIVYRLVGLLAAVALVCYGLIAYAVLVAMGATFTLPGLAGFVLAIGMAVDANVLVFERAREEYHQAPARGLKSALDRGFKFAWSAIADSNITTLIAAGLLFWLASGPVKGFGVTLGIGVLASLVSAMVITRALTQLAINRIGPRISGLGSIGSVRTWLTRKNPQLMSARKLWLIVAGGIAVVALAGLFSRGLNFGVEFTGGRIVEFGTAQPLSADKARQAVAQAGFPNAVVQSSGDGVSVRAGALTIPEVAKIEAALEGQAGEVTKQRDEFIGPSLGEELRRNALIALAVAVAAQLAYLAFRFRWSFGAAAVIALLVDVSVVIGLFAWLGKPIDGVFLAAMLTVVGYSVNDKVVVFDRVRELWAARRKAPLSEAVNGAILQTMPRTVNTGLGALFILVALAVFGGDSLRDFAIALVAGIVVGTLSSSFVAGPMAIVLGRFDGQSPPEPPKPRAKRSREGSGAVV</sequence>
<dbReference type="Proteomes" id="UP000660745">
    <property type="component" value="Unassembled WGS sequence"/>
</dbReference>
<dbReference type="PRINTS" id="PR01755">
    <property type="entry name" value="SECFTRNLCASE"/>
</dbReference>
<evidence type="ECO:0000259" key="12">
    <source>
        <dbReference type="Pfam" id="PF02355"/>
    </source>
</evidence>
<dbReference type="PANTHER" id="PTHR30081">
    <property type="entry name" value="PROTEIN-EXPORT MEMBRANE PROTEIN SEC"/>
    <property type="match status" value="1"/>
</dbReference>
<comment type="function">
    <text evidence="9">Part of the Sec protein translocase complex. Interacts with the SecYEG preprotein conducting channel. SecDF uses the proton motive force (PMF) to complete protein translocation after the ATP-dependent function of SecA.</text>
</comment>
<evidence type="ECO:0000256" key="10">
    <source>
        <dbReference type="HAMAP-Rule" id="MF_01464"/>
    </source>
</evidence>
<keyword evidence="2 9" id="KW-0813">Transport</keyword>
<dbReference type="GO" id="GO:0006605">
    <property type="term" value="P:protein targeting"/>
    <property type="evidence" value="ECO:0007669"/>
    <property type="project" value="UniProtKB-UniRule"/>
</dbReference>
<dbReference type="Gene3D" id="3.30.1360.200">
    <property type="match status" value="1"/>
</dbReference>
<feature type="transmembrane region" description="Helical" evidence="9">
    <location>
        <begin position="320"/>
        <end position="339"/>
    </location>
</feature>
<feature type="domain" description="Protein translocase subunit SecDF P1" evidence="13">
    <location>
        <begin position="58"/>
        <end position="115"/>
    </location>
</feature>
<dbReference type="NCBIfam" id="TIGR00966">
    <property type="entry name" value="transloc_SecF"/>
    <property type="match status" value="1"/>
</dbReference>
<feature type="domain" description="SecDF P1 head subdomain" evidence="14">
    <location>
        <begin position="129"/>
        <end position="245"/>
    </location>
</feature>
<feature type="transmembrane region" description="Helical" evidence="9">
    <location>
        <begin position="567"/>
        <end position="584"/>
    </location>
</feature>
<comment type="caution">
    <text evidence="15">The sequence shown here is derived from an EMBL/GenBank/DDBJ whole genome shotgun (WGS) entry which is preliminary data.</text>
</comment>
<comment type="caution">
    <text evidence="9">Lacks conserved residue(s) required for the propagation of feature annotation.</text>
</comment>
<feature type="transmembrane region" description="Helical" evidence="9">
    <location>
        <begin position="267"/>
        <end position="287"/>
    </location>
</feature>
<organism evidence="15 16">
    <name type="scientific">Nonomuraea glycinis</name>
    <dbReference type="NCBI Taxonomy" id="2047744"/>
    <lineage>
        <taxon>Bacteria</taxon>
        <taxon>Bacillati</taxon>
        <taxon>Actinomycetota</taxon>
        <taxon>Actinomycetes</taxon>
        <taxon>Streptosporangiales</taxon>
        <taxon>Streptosporangiaceae</taxon>
        <taxon>Nonomuraea</taxon>
    </lineage>
</organism>
<dbReference type="HAMAP" id="MF_01464_B">
    <property type="entry name" value="SecF_B"/>
    <property type="match status" value="1"/>
</dbReference>
<comment type="subunit">
    <text evidence="9">Forms a complex with SecF. Part of the essential Sec protein translocation apparatus which comprises SecA, SecYEG and auxiliary proteins SecDF. Other proteins may also be involved.</text>
</comment>
<dbReference type="GO" id="GO:0043952">
    <property type="term" value="P:protein transport by the Sec complex"/>
    <property type="evidence" value="ECO:0007669"/>
    <property type="project" value="UniProtKB-UniRule"/>
</dbReference>
<dbReference type="Pfam" id="PF21760">
    <property type="entry name" value="SecD_1st"/>
    <property type="match status" value="1"/>
</dbReference>
<feature type="transmembrane region" description="Helical" evidence="9">
    <location>
        <begin position="454"/>
        <end position="472"/>
    </location>
</feature>
<dbReference type="RefSeq" id="WP_189140623.1">
    <property type="nucleotide sequence ID" value="NZ_BMNK01000007.1"/>
</dbReference>
<feature type="transmembrane region" description="Helical" evidence="9">
    <location>
        <begin position="364"/>
        <end position="387"/>
    </location>
</feature>
<feature type="domain" description="Protein export membrane protein SecD/SecF C-terminal" evidence="12">
    <location>
        <begin position="252"/>
        <end position="418"/>
    </location>
</feature>
<evidence type="ECO:0000256" key="8">
    <source>
        <dbReference type="ARBA" id="ARBA00023136"/>
    </source>
</evidence>
<dbReference type="InterPro" id="IPR054384">
    <property type="entry name" value="SecDF_P1_head"/>
</dbReference>
<feature type="transmembrane region" description="Helical" evidence="9">
    <location>
        <begin position="591"/>
        <end position="612"/>
    </location>
</feature>
<evidence type="ECO:0000256" key="11">
    <source>
        <dbReference type="SAM" id="MobiDB-lite"/>
    </source>
</evidence>
<dbReference type="Pfam" id="PF22599">
    <property type="entry name" value="SecDF_P1_head"/>
    <property type="match status" value="1"/>
</dbReference>
<dbReference type="InterPro" id="IPR048631">
    <property type="entry name" value="SecD_1st"/>
</dbReference>
<proteinExistence type="inferred from homology"/>
<feature type="domain" description="Protein export membrane protein SecD/SecF C-terminal" evidence="12">
    <location>
        <begin position="537"/>
        <end position="720"/>
    </location>
</feature>
<dbReference type="Gene3D" id="1.20.1640.10">
    <property type="entry name" value="Multidrug efflux transporter AcrB transmembrane domain"/>
    <property type="match status" value="2"/>
</dbReference>
<dbReference type="PANTHER" id="PTHR30081:SF1">
    <property type="entry name" value="PROTEIN TRANSLOCASE SUBUNIT SECD"/>
    <property type="match status" value="1"/>
</dbReference>
<evidence type="ECO:0000313" key="15">
    <source>
        <dbReference type="EMBL" id="GGP09378.1"/>
    </source>
</evidence>
<dbReference type="AlphaFoldDB" id="A0A918A7H5"/>
<name>A0A918A7H5_9ACTN</name>
<reference evidence="15" key="1">
    <citation type="journal article" date="2014" name="Int. J. Syst. Evol. Microbiol.">
        <title>Complete genome sequence of Corynebacterium casei LMG S-19264T (=DSM 44701T), isolated from a smear-ripened cheese.</title>
        <authorList>
            <consortium name="US DOE Joint Genome Institute (JGI-PGF)"/>
            <person name="Walter F."/>
            <person name="Albersmeier A."/>
            <person name="Kalinowski J."/>
            <person name="Ruckert C."/>
        </authorList>
    </citation>
    <scope>NUCLEOTIDE SEQUENCE</scope>
    <source>
        <strain evidence="15">CGMCC 4.7430</strain>
    </source>
</reference>
<evidence type="ECO:0000256" key="3">
    <source>
        <dbReference type="ARBA" id="ARBA00022475"/>
    </source>
</evidence>
<evidence type="ECO:0000256" key="2">
    <source>
        <dbReference type="ARBA" id="ARBA00022448"/>
    </source>
</evidence>
<gene>
    <name evidence="10" type="primary">secF</name>
    <name evidence="9" type="synonym">secD</name>
    <name evidence="15" type="ORF">GCM10012278_44830</name>
</gene>
<evidence type="ECO:0000259" key="13">
    <source>
        <dbReference type="Pfam" id="PF21760"/>
    </source>
</evidence>
<dbReference type="InterPro" id="IPR022813">
    <property type="entry name" value="SecD/SecF_arch_bac"/>
</dbReference>
<keyword evidence="3 9" id="KW-1003">Cell membrane</keyword>
<evidence type="ECO:0000256" key="9">
    <source>
        <dbReference type="HAMAP-Rule" id="MF_01463"/>
    </source>
</evidence>
<keyword evidence="5 9" id="KW-0653">Protein transport</keyword>
<dbReference type="Pfam" id="PF07549">
    <property type="entry name" value="Sec_GG"/>
    <property type="match status" value="2"/>
</dbReference>
<evidence type="ECO:0000259" key="14">
    <source>
        <dbReference type="Pfam" id="PF22599"/>
    </source>
</evidence>
<keyword evidence="16" id="KW-1185">Reference proteome</keyword>
<comment type="subunit">
    <text evidence="10">Forms a complex with SecD. Part of the essential Sec protein translocation apparatus which comprises SecA, SecYEG and auxiliary proteins SecDF. Other proteins may also be involved.</text>
</comment>
<evidence type="ECO:0000256" key="6">
    <source>
        <dbReference type="ARBA" id="ARBA00022989"/>
    </source>
</evidence>
<dbReference type="SUPFAM" id="SSF82866">
    <property type="entry name" value="Multidrug efflux transporter AcrB transmembrane domain"/>
    <property type="match status" value="2"/>
</dbReference>
<comment type="similarity">
    <text evidence="10">Belongs to the SecD/SecF family. SecF subfamily.</text>
</comment>
<dbReference type="InterPro" id="IPR022646">
    <property type="entry name" value="SecD/SecF_CS"/>
</dbReference>
<evidence type="ECO:0000256" key="5">
    <source>
        <dbReference type="ARBA" id="ARBA00022927"/>
    </source>
</evidence>
<keyword evidence="4 9" id="KW-0812">Transmembrane</keyword>
<evidence type="ECO:0000313" key="16">
    <source>
        <dbReference type="Proteomes" id="UP000660745"/>
    </source>
</evidence>
<feature type="transmembrane region" description="Helical" evidence="9">
    <location>
        <begin position="393"/>
        <end position="417"/>
    </location>
</feature>
<dbReference type="NCBIfam" id="NF009583">
    <property type="entry name" value="PRK13024.1-3"/>
    <property type="match status" value="1"/>
</dbReference>
<feature type="transmembrane region" description="Helical" evidence="9">
    <location>
        <begin position="670"/>
        <end position="688"/>
    </location>
</feature>
<dbReference type="EMBL" id="BMNK01000007">
    <property type="protein sequence ID" value="GGP09378.1"/>
    <property type="molecule type" value="Genomic_DNA"/>
</dbReference>
<evidence type="ECO:0000256" key="4">
    <source>
        <dbReference type="ARBA" id="ARBA00022692"/>
    </source>
</evidence>
<keyword evidence="8 9" id="KW-0472">Membrane</keyword>
<dbReference type="GO" id="GO:0015450">
    <property type="term" value="F:protein-transporting ATPase activity"/>
    <property type="evidence" value="ECO:0007669"/>
    <property type="project" value="InterPro"/>
</dbReference>
<feature type="transmembrane region" description="Helical" evidence="9">
    <location>
        <begin position="292"/>
        <end position="314"/>
    </location>
</feature>
<dbReference type="GO" id="GO:0065002">
    <property type="term" value="P:intracellular protein transmembrane transport"/>
    <property type="evidence" value="ECO:0007669"/>
    <property type="project" value="UniProtKB-UniRule"/>
</dbReference>
<reference evidence="15" key="2">
    <citation type="submission" date="2020-09" db="EMBL/GenBank/DDBJ databases">
        <authorList>
            <person name="Sun Q."/>
            <person name="Zhou Y."/>
        </authorList>
    </citation>
    <scope>NUCLEOTIDE SEQUENCE</scope>
    <source>
        <strain evidence="15">CGMCC 4.7430</strain>
    </source>
</reference>
<dbReference type="InterPro" id="IPR005791">
    <property type="entry name" value="SecD"/>
</dbReference>
<comment type="subcellular location">
    <subcellularLocation>
        <location evidence="1 9">Cell membrane</location>
        <topology evidence="1 9">Multi-pass membrane protein</topology>
    </subcellularLocation>
</comment>